<dbReference type="GO" id="GO:0032259">
    <property type="term" value="P:methylation"/>
    <property type="evidence" value="ECO:0007669"/>
    <property type="project" value="UniProtKB-KW"/>
</dbReference>
<protein>
    <submittedName>
        <fullName evidence="3">Methyltransferase type 11</fullName>
    </submittedName>
</protein>
<dbReference type="AlphaFoldDB" id="D9SQW5"/>
<dbReference type="RefSeq" id="WP_010074977.1">
    <property type="nucleotide sequence ID" value="NC_014393.1"/>
</dbReference>
<dbReference type="Proteomes" id="UP000002730">
    <property type="component" value="Chromosome"/>
</dbReference>
<organism evidence="3 4">
    <name type="scientific">Clostridium cellulovorans (strain ATCC 35296 / DSM 3052 / OCM 3 / 743B)</name>
    <dbReference type="NCBI Taxonomy" id="573061"/>
    <lineage>
        <taxon>Bacteria</taxon>
        <taxon>Bacillati</taxon>
        <taxon>Bacillota</taxon>
        <taxon>Clostridia</taxon>
        <taxon>Eubacteriales</taxon>
        <taxon>Clostridiaceae</taxon>
        <taxon>Clostridium</taxon>
    </lineage>
</organism>
<feature type="domain" description="Methyltransferase" evidence="2">
    <location>
        <begin position="47"/>
        <end position="140"/>
    </location>
</feature>
<keyword evidence="1 3" id="KW-0808">Transferase</keyword>
<dbReference type="eggNOG" id="COG2226">
    <property type="taxonomic scope" value="Bacteria"/>
</dbReference>
<dbReference type="OrthoDB" id="465705at2"/>
<gene>
    <name evidence="3" type="ordered locus">Clocel_0477</name>
</gene>
<evidence type="ECO:0000313" key="3">
    <source>
        <dbReference type="EMBL" id="ADL50253.1"/>
    </source>
</evidence>
<dbReference type="STRING" id="573061.Clocel_0477"/>
<dbReference type="EMBL" id="CP002160">
    <property type="protein sequence ID" value="ADL50253.1"/>
    <property type="molecule type" value="Genomic_DNA"/>
</dbReference>
<evidence type="ECO:0000313" key="4">
    <source>
        <dbReference type="Proteomes" id="UP000002730"/>
    </source>
</evidence>
<dbReference type="InterPro" id="IPR029063">
    <property type="entry name" value="SAM-dependent_MTases_sf"/>
</dbReference>
<dbReference type="InterPro" id="IPR041698">
    <property type="entry name" value="Methyltransf_25"/>
</dbReference>
<evidence type="ECO:0000259" key="2">
    <source>
        <dbReference type="Pfam" id="PF13649"/>
    </source>
</evidence>
<dbReference type="InterPro" id="IPR016461">
    <property type="entry name" value="COMT-like"/>
</dbReference>
<dbReference type="SUPFAM" id="SSF53335">
    <property type="entry name" value="S-adenosyl-L-methionine-dependent methyltransferases"/>
    <property type="match status" value="1"/>
</dbReference>
<dbReference type="CDD" id="cd02440">
    <property type="entry name" value="AdoMet_MTases"/>
    <property type="match status" value="1"/>
</dbReference>
<evidence type="ECO:0000256" key="1">
    <source>
        <dbReference type="ARBA" id="ARBA00022679"/>
    </source>
</evidence>
<dbReference type="KEGG" id="ccb:Clocel_0477"/>
<keyword evidence="3" id="KW-0489">Methyltransferase</keyword>
<dbReference type="Pfam" id="PF13649">
    <property type="entry name" value="Methyltransf_25"/>
    <property type="match status" value="1"/>
</dbReference>
<proteinExistence type="predicted"/>
<accession>D9SQW5</accession>
<name>D9SQW5_CLOC7</name>
<dbReference type="HOGENOM" id="CLU_081790_2_0_9"/>
<dbReference type="Gene3D" id="3.40.50.150">
    <property type="entry name" value="Vaccinia Virus protein VP39"/>
    <property type="match status" value="1"/>
</dbReference>
<reference evidence="3 4" key="1">
    <citation type="submission" date="2010-08" db="EMBL/GenBank/DDBJ databases">
        <title>Complete sequence of Clostridium cellulovorans 743B.</title>
        <authorList>
            <consortium name="US DOE Joint Genome Institute"/>
            <person name="Lucas S."/>
            <person name="Copeland A."/>
            <person name="Lapidus A."/>
            <person name="Cheng J.-F."/>
            <person name="Bruce D."/>
            <person name="Goodwin L."/>
            <person name="Pitluck S."/>
            <person name="Chertkov O."/>
            <person name="Detter J.C."/>
            <person name="Han C."/>
            <person name="Tapia R."/>
            <person name="Land M."/>
            <person name="Hauser L."/>
            <person name="Chang Y.-J."/>
            <person name="Jeffries C."/>
            <person name="Kyrpides N."/>
            <person name="Ivanova N."/>
            <person name="Mikhailova N."/>
            <person name="Hemme C.L."/>
            <person name="Woyke T."/>
        </authorList>
    </citation>
    <scope>NUCLEOTIDE SEQUENCE [LARGE SCALE GENOMIC DNA]</scope>
    <source>
        <strain evidence="4">ATCC 35296 / DSM 3052 / OCM 3 / 743B</strain>
    </source>
</reference>
<dbReference type="GO" id="GO:0008168">
    <property type="term" value="F:methyltransferase activity"/>
    <property type="evidence" value="ECO:0007669"/>
    <property type="project" value="UniProtKB-KW"/>
</dbReference>
<dbReference type="PANTHER" id="PTHR43861:SF6">
    <property type="entry name" value="METHYLTRANSFERASE TYPE 11"/>
    <property type="match status" value="1"/>
</dbReference>
<dbReference type="PANTHER" id="PTHR43861">
    <property type="entry name" value="TRANS-ACONITATE 2-METHYLTRANSFERASE-RELATED"/>
    <property type="match status" value="1"/>
</dbReference>
<dbReference type="PROSITE" id="PS51683">
    <property type="entry name" value="SAM_OMT_II"/>
    <property type="match status" value="1"/>
</dbReference>
<keyword evidence="4" id="KW-1185">Reference proteome</keyword>
<sequence>MSLEEMSSFFTKRVEDYDNHMINEVEGCRDGYEKIAEFVPSTTNNLLDLGCGTGLQLEKIFNKLPNLKVTGIDITKAMLDKLKEKYETKDLYLINASYFDYDFGIEVYDTAISFQTLHHFSHKDKRTLFEKIYTTLKTNGFYIEGDYMVQSQEEEDFYYAENKRLREEMGVMDGFFHYDTPCTIENEINLLKSVGFSQVKKLWQKDNTVILVAKK</sequence>